<protein>
    <submittedName>
        <fullName evidence="3">Titin-like isoform X2</fullName>
    </submittedName>
</protein>
<feature type="compositionally biased region" description="Basic and acidic residues" evidence="1">
    <location>
        <begin position="65"/>
        <end position="85"/>
    </location>
</feature>
<feature type="compositionally biased region" description="Low complexity" evidence="1">
    <location>
        <begin position="389"/>
        <end position="407"/>
    </location>
</feature>
<evidence type="ECO:0000256" key="1">
    <source>
        <dbReference type="SAM" id="MobiDB-lite"/>
    </source>
</evidence>
<feature type="compositionally biased region" description="Basic and acidic residues" evidence="1">
    <location>
        <begin position="443"/>
        <end position="472"/>
    </location>
</feature>
<feature type="compositionally biased region" description="Basic and acidic residues" evidence="1">
    <location>
        <begin position="812"/>
        <end position="831"/>
    </location>
</feature>
<feature type="compositionally biased region" description="Polar residues" evidence="1">
    <location>
        <begin position="337"/>
        <end position="353"/>
    </location>
</feature>
<feature type="compositionally biased region" description="Polar residues" evidence="1">
    <location>
        <begin position="1074"/>
        <end position="1083"/>
    </location>
</feature>
<gene>
    <name evidence="3" type="primary">LOC116288816</name>
</gene>
<keyword evidence="2" id="KW-1185">Reference proteome</keyword>
<dbReference type="AlphaFoldDB" id="A0A6P8H573"/>
<feature type="compositionally biased region" description="Polar residues" evidence="1">
    <location>
        <begin position="1002"/>
        <end position="1013"/>
    </location>
</feature>
<feature type="compositionally biased region" description="Basic and acidic residues" evidence="1">
    <location>
        <begin position="1017"/>
        <end position="1028"/>
    </location>
</feature>
<feature type="compositionally biased region" description="Polar residues" evidence="1">
    <location>
        <begin position="88"/>
        <end position="104"/>
    </location>
</feature>
<feature type="compositionally biased region" description="Basic and acidic residues" evidence="1">
    <location>
        <begin position="927"/>
        <end position="959"/>
    </location>
</feature>
<feature type="compositionally biased region" description="Polar residues" evidence="1">
    <location>
        <begin position="242"/>
        <end position="265"/>
    </location>
</feature>
<feature type="compositionally biased region" description="Basic and acidic residues" evidence="1">
    <location>
        <begin position="1108"/>
        <end position="1131"/>
    </location>
</feature>
<reference evidence="3" key="1">
    <citation type="submission" date="2025-08" db="UniProtKB">
        <authorList>
            <consortium name="RefSeq"/>
        </authorList>
    </citation>
    <scope>IDENTIFICATION</scope>
    <source>
        <tissue evidence="3">Tentacle</tissue>
    </source>
</reference>
<dbReference type="RefSeq" id="XP_031551519.1">
    <property type="nucleotide sequence ID" value="XM_031695659.1"/>
</dbReference>
<evidence type="ECO:0000313" key="3">
    <source>
        <dbReference type="RefSeq" id="XP_031551519.1"/>
    </source>
</evidence>
<dbReference type="GeneID" id="116288816"/>
<feature type="compositionally biased region" description="Basic and acidic residues" evidence="1">
    <location>
        <begin position="268"/>
        <end position="277"/>
    </location>
</feature>
<proteinExistence type="predicted"/>
<feature type="compositionally biased region" description="Basic and acidic residues" evidence="1">
    <location>
        <begin position="409"/>
        <end position="418"/>
    </location>
</feature>
<feature type="compositionally biased region" description="Polar residues" evidence="1">
    <location>
        <begin position="715"/>
        <end position="733"/>
    </location>
</feature>
<feature type="region of interest" description="Disordered" evidence="1">
    <location>
        <begin position="913"/>
        <end position="1092"/>
    </location>
</feature>
<feature type="region of interest" description="Disordered" evidence="1">
    <location>
        <begin position="11"/>
        <end position="550"/>
    </location>
</feature>
<feature type="compositionally biased region" description="Polar residues" evidence="1">
    <location>
        <begin position="524"/>
        <end position="541"/>
    </location>
</feature>
<dbReference type="OrthoDB" id="5970640at2759"/>
<dbReference type="InParanoid" id="A0A6P8H573"/>
<feature type="compositionally biased region" description="Polar residues" evidence="1">
    <location>
        <begin position="119"/>
        <end position="129"/>
    </location>
</feature>
<feature type="compositionally biased region" description="Polar residues" evidence="1">
    <location>
        <begin position="960"/>
        <end position="971"/>
    </location>
</feature>
<feature type="compositionally biased region" description="Basic and acidic residues" evidence="1">
    <location>
        <begin position="354"/>
        <end position="369"/>
    </location>
</feature>
<name>A0A6P8H573_ACTTE</name>
<sequence length="1176" mass="127160">MASLWFEDCRSLPNVPAKPNNASAIFGGHSPYGLRATEPSIFRSKEKPSSTRKSARSNSDAGLTKTEKQKSKDSSSKRKLSESRLKSNSAQNTANKNRPVSPRSNAKESVEGTEEDNLTDSQDSGSSNGDRYPLFISVKKGSAADAAEVKPRKAINGLNEDKQQEQSLNGQIQKEQKKVKRSSSFSSPRKTIESVSSSSAQYKSPVKPRGASNQNTEIPTKGRSPIDSFRREKSDIIVRPRTSCSPSTNRKENTFFSNSKGSHSPSALKREKSDITPRRAQKPPFGVLRENSDLVRPRGSASPSALRREKSDVVSPRRSPGIGKRQKSDITLKKKTTANTTPCSSTDTINSCESHSEALTKVLDHKENMSKIPTPAGTNPPSKIPSFTKTSSIPQSKIPPKSKIPSIGKADKKEEQAKKSQIPTGIPRSDKSTSKLPGPPRPDSAKENKDPGINRKDSEEEAIKPVKNEIKVSRIPSAKGVSKIPRQDSLKSTGTDDDTDNVFADEHEAVSNGNATEKVHASRIPSTGVSKIPSFSKTNGPSKLKSPEVVSPVSKIPQNVGFGLSGIPSPTVHAKPEIGHSGIPAPTVLAKPETAHSGIKPPAVHAKPETTHSGIPPPAVHAKPETAHGGIKPPAVHAKPETAHSGIPPPTVHAKPETAHSGIPAPKVHAKPGVHSGIPPPTVHAKPEKLAFGIPKPDDKTSAPVSGIPKPEGKASSTTAESKIPQFSPTESVPKSKIPGLPGSILTRKLSEEKFKKTNEIPAEKTAETRMETPKEEISAKPSEGLGDVSVPATTVPSTPSGKVAPPPPPRQDVKNEEIKKEEEAHPDSPMDKYIFSEAKRMEELLRNESIIVEVPSNEEEAVKRKDVEAKAEVAKLSFQKGPEAKEMVTSVSEVCEDNKKEAAKKEAVLFSTFGKKEDSGVTNEKGVPKETPKQDVFKEEGKKDVFEEEKPVEEKTQESNENVVEAQSPTDENKPAIDTLGQYEQQSRRSRSRQRKVISPDSEQPETTFEQTASEDDTKKVIDKDKFGTQPFEAEETKDSQVKPANKPAAKGKSKHDKPKFVIESSLGADFYQSKTSQSKESITAEDTAEKPAEVIVIENKTFDDSKAAKATKAKDVGSNKKNQSKEKQGAEAFEDVDLSSHKGSKMEMRAWSMDELDEKTVKCACGRGGKCSIM</sequence>
<organism evidence="2 3">
    <name type="scientific">Actinia tenebrosa</name>
    <name type="common">Australian red waratah sea anemone</name>
    <dbReference type="NCBI Taxonomy" id="6105"/>
    <lineage>
        <taxon>Eukaryota</taxon>
        <taxon>Metazoa</taxon>
        <taxon>Cnidaria</taxon>
        <taxon>Anthozoa</taxon>
        <taxon>Hexacorallia</taxon>
        <taxon>Actiniaria</taxon>
        <taxon>Actiniidae</taxon>
        <taxon>Actinia</taxon>
    </lineage>
</organism>
<evidence type="ECO:0000313" key="2">
    <source>
        <dbReference type="Proteomes" id="UP000515163"/>
    </source>
</evidence>
<feature type="compositionally biased region" description="Basic and acidic residues" evidence="1">
    <location>
        <begin position="228"/>
        <end position="238"/>
    </location>
</feature>
<feature type="region of interest" description="Disordered" evidence="1">
    <location>
        <begin position="1108"/>
        <end position="1142"/>
    </location>
</feature>
<dbReference type="Proteomes" id="UP000515163">
    <property type="component" value="Unplaced"/>
</dbReference>
<feature type="compositionally biased region" description="Basic and acidic residues" evidence="1">
    <location>
        <begin position="749"/>
        <end position="779"/>
    </location>
</feature>
<accession>A0A6P8H573</accession>
<feature type="compositionally biased region" description="Polar residues" evidence="1">
    <location>
        <begin position="182"/>
        <end position="202"/>
    </location>
</feature>
<feature type="region of interest" description="Disordered" evidence="1">
    <location>
        <begin position="567"/>
        <end position="832"/>
    </location>
</feature>
<feature type="compositionally biased region" description="Polar residues" evidence="1">
    <location>
        <begin position="376"/>
        <end position="388"/>
    </location>
</feature>
<feature type="compositionally biased region" description="Polar residues" evidence="1">
    <location>
        <begin position="792"/>
        <end position="801"/>
    </location>
</feature>